<dbReference type="Gene3D" id="1.20.1050.10">
    <property type="match status" value="1"/>
</dbReference>
<comment type="pathway">
    <text evidence="3">Amino-acid degradation; L-phenylalanine degradation; acetoacetate and fumarate from L-phenylalanine: step 5/6.</text>
</comment>
<evidence type="ECO:0000256" key="5">
    <source>
        <dbReference type="ARBA" id="ARBA00013199"/>
    </source>
</evidence>
<evidence type="ECO:0000256" key="6">
    <source>
        <dbReference type="ARBA" id="ARBA00022878"/>
    </source>
</evidence>
<dbReference type="InterPro" id="IPR034333">
    <property type="entry name" value="GST_Zeta_N"/>
</dbReference>
<feature type="domain" description="GST C-terminal" evidence="9">
    <location>
        <begin position="98"/>
        <end position="219"/>
    </location>
</feature>
<evidence type="ECO:0000313" key="10">
    <source>
        <dbReference type="EMBL" id="CAK1599584.1"/>
    </source>
</evidence>
<dbReference type="InterPro" id="IPR005955">
    <property type="entry name" value="GST_Zeta"/>
</dbReference>
<comment type="cofactor">
    <cofactor evidence="2">
        <name>glutathione</name>
        <dbReference type="ChEBI" id="CHEBI:57925"/>
    </cofactor>
</comment>
<dbReference type="InterPro" id="IPR040079">
    <property type="entry name" value="Glutathione_S-Trfase"/>
</dbReference>
<dbReference type="SFLD" id="SFLDS00019">
    <property type="entry name" value="Glutathione_Transferase_(cytos"/>
    <property type="match status" value="1"/>
</dbReference>
<dbReference type="InterPro" id="IPR004046">
    <property type="entry name" value="GST_C"/>
</dbReference>
<name>A0AAV1LZM9_9NEOP</name>
<dbReference type="InterPro" id="IPR036282">
    <property type="entry name" value="Glutathione-S-Trfase_C_sf"/>
</dbReference>
<evidence type="ECO:0000256" key="4">
    <source>
        <dbReference type="ARBA" id="ARBA00010007"/>
    </source>
</evidence>
<evidence type="ECO:0000256" key="7">
    <source>
        <dbReference type="ARBA" id="ARBA00023232"/>
    </source>
</evidence>
<dbReference type="GO" id="GO:0005737">
    <property type="term" value="C:cytoplasm"/>
    <property type="evidence" value="ECO:0007669"/>
    <property type="project" value="InterPro"/>
</dbReference>
<gene>
    <name evidence="10" type="ORF">PARMNEM_LOCUS18452</name>
</gene>
<dbReference type="PANTHER" id="PTHR42673:SF4">
    <property type="entry name" value="MALEYLACETOACETATE ISOMERASE"/>
    <property type="match status" value="1"/>
</dbReference>
<evidence type="ECO:0000256" key="3">
    <source>
        <dbReference type="ARBA" id="ARBA00004671"/>
    </source>
</evidence>
<dbReference type="InterPro" id="IPR036249">
    <property type="entry name" value="Thioredoxin-like_sf"/>
</dbReference>
<sequence>MEIYFIKKVEIRTTLYAFWLSSCSWRVRAGLHFKKIPFEEKPVDILREKRHLTEEFRTINPAQKVPALVIDGTTITESMAILQYLEETRPEPTLMPNTPLLRTRMREICEIIVSGIQPLQNVGLQSHFETKEKFHTFTKYWTERGLQTLEKQLKNTSGLYCVGDQISMADLCLVPQLYNAVTRFQMDLKQHPTVSKLYESLLQQEVFKETHPKNINKKIQE</sequence>
<reference evidence="10 11" key="1">
    <citation type="submission" date="2023-11" db="EMBL/GenBank/DDBJ databases">
        <authorList>
            <person name="Hedman E."/>
            <person name="Englund M."/>
            <person name="Stromberg M."/>
            <person name="Nyberg Akerstrom W."/>
            <person name="Nylinder S."/>
            <person name="Jareborg N."/>
            <person name="Kallberg Y."/>
            <person name="Kronander E."/>
        </authorList>
    </citation>
    <scope>NUCLEOTIDE SEQUENCE [LARGE SCALE GENOMIC DNA]</scope>
</reference>
<evidence type="ECO:0000256" key="1">
    <source>
        <dbReference type="ARBA" id="ARBA00001622"/>
    </source>
</evidence>
<dbReference type="PANTHER" id="PTHR42673">
    <property type="entry name" value="MALEYLACETOACETATE ISOMERASE"/>
    <property type="match status" value="1"/>
</dbReference>
<dbReference type="CDD" id="cd03042">
    <property type="entry name" value="GST_N_Zeta"/>
    <property type="match status" value="1"/>
</dbReference>
<dbReference type="EC" id="5.2.1.2" evidence="5"/>
<organism evidence="10 11">
    <name type="scientific">Parnassius mnemosyne</name>
    <name type="common">clouded apollo</name>
    <dbReference type="NCBI Taxonomy" id="213953"/>
    <lineage>
        <taxon>Eukaryota</taxon>
        <taxon>Metazoa</taxon>
        <taxon>Ecdysozoa</taxon>
        <taxon>Arthropoda</taxon>
        <taxon>Hexapoda</taxon>
        <taxon>Insecta</taxon>
        <taxon>Pterygota</taxon>
        <taxon>Neoptera</taxon>
        <taxon>Endopterygota</taxon>
        <taxon>Lepidoptera</taxon>
        <taxon>Glossata</taxon>
        <taxon>Ditrysia</taxon>
        <taxon>Papilionoidea</taxon>
        <taxon>Papilionidae</taxon>
        <taxon>Parnassiinae</taxon>
        <taxon>Parnassini</taxon>
        <taxon>Parnassius</taxon>
        <taxon>Driopa</taxon>
    </lineage>
</organism>
<dbReference type="PROSITE" id="PS50405">
    <property type="entry name" value="GST_CTER"/>
    <property type="match status" value="1"/>
</dbReference>
<dbReference type="GO" id="GO:0016034">
    <property type="term" value="F:maleylacetoacetate isomerase activity"/>
    <property type="evidence" value="ECO:0007669"/>
    <property type="project" value="UniProtKB-EC"/>
</dbReference>
<dbReference type="InterPro" id="IPR004045">
    <property type="entry name" value="Glutathione_S-Trfase_N"/>
</dbReference>
<dbReference type="Proteomes" id="UP001314205">
    <property type="component" value="Unassembled WGS sequence"/>
</dbReference>
<proteinExistence type="inferred from homology"/>
<dbReference type="GO" id="GO:0006559">
    <property type="term" value="P:L-phenylalanine catabolic process"/>
    <property type="evidence" value="ECO:0007669"/>
    <property type="project" value="UniProtKB-KW"/>
</dbReference>
<dbReference type="GO" id="GO:0006749">
    <property type="term" value="P:glutathione metabolic process"/>
    <property type="evidence" value="ECO:0007669"/>
    <property type="project" value="TreeGrafter"/>
</dbReference>
<comment type="catalytic activity">
    <reaction evidence="1">
        <text>4-maleylacetoacetate = 4-fumarylacetoacetate</text>
        <dbReference type="Rhea" id="RHEA:14817"/>
        <dbReference type="ChEBI" id="CHEBI:17105"/>
        <dbReference type="ChEBI" id="CHEBI:18034"/>
        <dbReference type="EC" id="5.2.1.2"/>
    </reaction>
</comment>
<protein>
    <recommendedName>
        <fullName evidence="5">maleylacetoacetate isomerase</fullName>
        <ecNumber evidence="5">5.2.1.2</ecNumber>
    </recommendedName>
</protein>
<dbReference type="FunFam" id="1.20.1050.10:FF:000010">
    <property type="entry name" value="Maleylacetoacetate isomerase isoform 1"/>
    <property type="match status" value="1"/>
</dbReference>
<evidence type="ECO:0000313" key="11">
    <source>
        <dbReference type="Proteomes" id="UP001314205"/>
    </source>
</evidence>
<dbReference type="Pfam" id="PF14497">
    <property type="entry name" value="GST_C_3"/>
    <property type="match status" value="1"/>
</dbReference>
<keyword evidence="11" id="KW-1185">Reference proteome</keyword>
<dbReference type="SFLD" id="SFLDG00358">
    <property type="entry name" value="Main_(cytGST)"/>
    <property type="match status" value="1"/>
</dbReference>
<dbReference type="PROSITE" id="PS51257">
    <property type="entry name" value="PROKAR_LIPOPROTEIN"/>
    <property type="match status" value="1"/>
</dbReference>
<dbReference type="Gene3D" id="3.40.30.10">
    <property type="entry name" value="Glutaredoxin"/>
    <property type="match status" value="1"/>
</dbReference>
<evidence type="ECO:0000259" key="9">
    <source>
        <dbReference type="PROSITE" id="PS50405"/>
    </source>
</evidence>
<evidence type="ECO:0000259" key="8">
    <source>
        <dbReference type="PROSITE" id="PS50404"/>
    </source>
</evidence>
<feature type="domain" description="GST N-terminal" evidence="8">
    <location>
        <begin position="11"/>
        <end position="93"/>
    </location>
</feature>
<dbReference type="EMBL" id="CAVLGL010000115">
    <property type="protein sequence ID" value="CAK1599584.1"/>
    <property type="molecule type" value="Genomic_DNA"/>
</dbReference>
<keyword evidence="7" id="KW-0585">Phenylalanine catabolism</keyword>
<dbReference type="Pfam" id="PF13409">
    <property type="entry name" value="GST_N_2"/>
    <property type="match status" value="1"/>
</dbReference>
<comment type="caution">
    <text evidence="10">The sequence shown here is derived from an EMBL/GenBank/DDBJ whole genome shotgun (WGS) entry which is preliminary data.</text>
</comment>
<dbReference type="AlphaFoldDB" id="A0AAV1LZM9"/>
<dbReference type="InterPro" id="IPR010987">
    <property type="entry name" value="Glutathione-S-Trfase_C-like"/>
</dbReference>
<dbReference type="SUPFAM" id="SSF47616">
    <property type="entry name" value="GST C-terminal domain-like"/>
    <property type="match status" value="1"/>
</dbReference>
<evidence type="ECO:0000256" key="2">
    <source>
        <dbReference type="ARBA" id="ARBA00001955"/>
    </source>
</evidence>
<dbReference type="GO" id="GO:0006572">
    <property type="term" value="P:L-tyrosine catabolic process"/>
    <property type="evidence" value="ECO:0007669"/>
    <property type="project" value="UniProtKB-KW"/>
</dbReference>
<dbReference type="PROSITE" id="PS50404">
    <property type="entry name" value="GST_NTER"/>
    <property type="match status" value="1"/>
</dbReference>
<keyword evidence="6" id="KW-0828">Tyrosine catabolism</keyword>
<dbReference type="GO" id="GO:0004364">
    <property type="term" value="F:glutathione transferase activity"/>
    <property type="evidence" value="ECO:0007669"/>
    <property type="project" value="TreeGrafter"/>
</dbReference>
<accession>A0AAV1LZM9</accession>
<dbReference type="NCBIfam" id="TIGR01262">
    <property type="entry name" value="maiA"/>
    <property type="match status" value="1"/>
</dbReference>
<comment type="similarity">
    <text evidence="4">Belongs to the GST superfamily. Zeta family.</text>
</comment>
<dbReference type="SUPFAM" id="SSF52833">
    <property type="entry name" value="Thioredoxin-like"/>
    <property type="match status" value="1"/>
</dbReference>